<keyword evidence="1" id="KW-1133">Transmembrane helix</keyword>
<reference evidence="2 3" key="1">
    <citation type="journal article" date="2016" name="Nat. Commun.">
        <title>Thousands of microbial genomes shed light on interconnected biogeochemical processes in an aquifer system.</title>
        <authorList>
            <person name="Anantharaman K."/>
            <person name="Brown C.T."/>
            <person name="Hug L.A."/>
            <person name="Sharon I."/>
            <person name="Castelle C.J."/>
            <person name="Probst A.J."/>
            <person name="Thomas B.C."/>
            <person name="Singh A."/>
            <person name="Wilkins M.J."/>
            <person name="Karaoz U."/>
            <person name="Brodie E.L."/>
            <person name="Williams K.H."/>
            <person name="Hubbard S.S."/>
            <person name="Banfield J.F."/>
        </authorList>
    </citation>
    <scope>NUCLEOTIDE SEQUENCE [LARGE SCALE GENOMIC DNA]</scope>
</reference>
<protein>
    <submittedName>
        <fullName evidence="2">Uncharacterized protein</fullName>
    </submittedName>
</protein>
<comment type="caution">
    <text evidence="2">The sequence shown here is derived from an EMBL/GenBank/DDBJ whole genome shotgun (WGS) entry which is preliminary data.</text>
</comment>
<evidence type="ECO:0000313" key="3">
    <source>
        <dbReference type="Proteomes" id="UP000177151"/>
    </source>
</evidence>
<name>A0A1F6NTV4_9BACT</name>
<evidence type="ECO:0000313" key="2">
    <source>
        <dbReference type="EMBL" id="OGH87163.1"/>
    </source>
</evidence>
<feature type="transmembrane region" description="Helical" evidence="1">
    <location>
        <begin position="20"/>
        <end position="43"/>
    </location>
</feature>
<dbReference type="EMBL" id="MFQP01000047">
    <property type="protein sequence ID" value="OGH87163.1"/>
    <property type="molecule type" value="Genomic_DNA"/>
</dbReference>
<keyword evidence="1" id="KW-0472">Membrane</keyword>
<proteinExistence type="predicted"/>
<sequence length="73" mass="7925">MCIQGRAGDVQRLLVVLLGWGWWGFHLGGLLGATVLATAAIALPTTTAFSSAHDVHKYSFPMLLEHIDPILLR</sequence>
<evidence type="ECO:0000256" key="1">
    <source>
        <dbReference type="SAM" id="Phobius"/>
    </source>
</evidence>
<keyword evidence="1" id="KW-0812">Transmembrane</keyword>
<dbReference type="AlphaFoldDB" id="A0A1F6NTV4"/>
<accession>A0A1F6NTV4</accession>
<gene>
    <name evidence="2" type="ORF">A2206_01630</name>
</gene>
<organism evidence="2 3">
    <name type="scientific">Candidatus Magasanikbacteria bacterium RIFOXYA1_FULL_40_8</name>
    <dbReference type="NCBI Taxonomy" id="1798694"/>
    <lineage>
        <taxon>Bacteria</taxon>
        <taxon>Candidatus Magasanikiibacteriota</taxon>
    </lineage>
</organism>
<dbReference type="Proteomes" id="UP000177151">
    <property type="component" value="Unassembled WGS sequence"/>
</dbReference>